<dbReference type="OrthoDB" id="5242418at2759"/>
<organism evidence="1 2">
    <name type="scientific">Salinomyces thailandicus</name>
    <dbReference type="NCBI Taxonomy" id="706561"/>
    <lineage>
        <taxon>Eukaryota</taxon>
        <taxon>Fungi</taxon>
        <taxon>Dikarya</taxon>
        <taxon>Ascomycota</taxon>
        <taxon>Pezizomycotina</taxon>
        <taxon>Dothideomycetes</taxon>
        <taxon>Dothideomycetidae</taxon>
        <taxon>Mycosphaerellales</taxon>
        <taxon>Teratosphaeriaceae</taxon>
        <taxon>Salinomyces</taxon>
    </lineage>
</organism>
<comment type="caution">
    <text evidence="1">The sequence shown here is derived from an EMBL/GenBank/DDBJ whole genome shotgun (WGS) entry which is preliminary data.</text>
</comment>
<accession>A0A4U0TTR8</accession>
<name>A0A4U0TTR8_9PEZI</name>
<proteinExistence type="predicted"/>
<dbReference type="Proteomes" id="UP000308549">
    <property type="component" value="Unassembled WGS sequence"/>
</dbReference>
<evidence type="ECO:0000313" key="1">
    <source>
        <dbReference type="EMBL" id="TKA25584.1"/>
    </source>
</evidence>
<gene>
    <name evidence="1" type="ORF">B0A50_05445</name>
</gene>
<keyword evidence="2" id="KW-1185">Reference proteome</keyword>
<protein>
    <submittedName>
        <fullName evidence="1">Uncharacterized protein</fullName>
    </submittedName>
</protein>
<sequence>MFVVSTAAQTTLQLFIDNMDPNAHWAASVIEACNGTTTYAAVCTSAEFNSACSSGAEPITVTEGPSIYIATTEAIYSETSATITETCTLDSARTSASCVQTIAESNYGQGVARTTSFNLTGSDYHQYDVEATAGSAKLDDDGVCSTSGAVGISGMLGLGGAAFGTFVVALAL</sequence>
<dbReference type="AlphaFoldDB" id="A0A4U0TTR8"/>
<dbReference type="EMBL" id="NAJL01000034">
    <property type="protein sequence ID" value="TKA25584.1"/>
    <property type="molecule type" value="Genomic_DNA"/>
</dbReference>
<reference evidence="1 2" key="1">
    <citation type="submission" date="2017-03" db="EMBL/GenBank/DDBJ databases">
        <title>Genomes of endolithic fungi from Antarctica.</title>
        <authorList>
            <person name="Coleine C."/>
            <person name="Masonjones S."/>
            <person name="Stajich J.E."/>
        </authorList>
    </citation>
    <scope>NUCLEOTIDE SEQUENCE [LARGE SCALE GENOMIC DNA]</scope>
    <source>
        <strain evidence="1 2">CCFEE 6315</strain>
    </source>
</reference>
<evidence type="ECO:0000313" key="2">
    <source>
        <dbReference type="Proteomes" id="UP000308549"/>
    </source>
</evidence>